<keyword evidence="3" id="KW-1185">Reference proteome</keyword>
<dbReference type="PANTHER" id="PTHR23537">
    <property type="match status" value="1"/>
</dbReference>
<evidence type="ECO:0000256" key="1">
    <source>
        <dbReference type="SAM" id="Phobius"/>
    </source>
</evidence>
<feature type="transmembrane region" description="Helical" evidence="1">
    <location>
        <begin position="59"/>
        <end position="78"/>
    </location>
</feature>
<reference evidence="2 3" key="1">
    <citation type="journal article" date="2019" name="Int. J. Syst. Evol. Microbiol.">
        <title>The Global Catalogue of Microorganisms (GCM) 10K type strain sequencing project: providing services to taxonomists for standard genome sequencing and annotation.</title>
        <authorList>
            <consortium name="The Broad Institute Genomics Platform"/>
            <consortium name="The Broad Institute Genome Sequencing Center for Infectious Disease"/>
            <person name="Wu L."/>
            <person name="Ma J."/>
        </authorList>
    </citation>
    <scope>NUCLEOTIDE SEQUENCE [LARGE SCALE GENOMIC DNA]</scope>
    <source>
        <strain evidence="2 3">JCM 15134</strain>
    </source>
</reference>
<dbReference type="Proteomes" id="UP001499915">
    <property type="component" value="Unassembled WGS sequence"/>
</dbReference>
<organism evidence="2 3">
    <name type="scientific">Marinobacterium maritimum</name>
    <dbReference type="NCBI Taxonomy" id="500162"/>
    <lineage>
        <taxon>Bacteria</taxon>
        <taxon>Pseudomonadati</taxon>
        <taxon>Pseudomonadota</taxon>
        <taxon>Gammaproteobacteria</taxon>
        <taxon>Oceanospirillales</taxon>
        <taxon>Oceanospirillaceae</taxon>
        <taxon>Marinobacterium</taxon>
    </lineage>
</organism>
<evidence type="ECO:0000313" key="2">
    <source>
        <dbReference type="EMBL" id="GAA0685163.1"/>
    </source>
</evidence>
<keyword evidence="1" id="KW-0472">Membrane</keyword>
<keyword evidence="1" id="KW-0812">Transmembrane</keyword>
<evidence type="ECO:0008006" key="4">
    <source>
        <dbReference type="Google" id="ProtNLM"/>
    </source>
</evidence>
<evidence type="ECO:0000313" key="3">
    <source>
        <dbReference type="Proteomes" id="UP001499915"/>
    </source>
</evidence>
<accession>A0ABN1I376</accession>
<dbReference type="InterPro" id="IPR010645">
    <property type="entry name" value="MFS_4"/>
</dbReference>
<dbReference type="PANTHER" id="PTHR23537:SF1">
    <property type="entry name" value="SUGAR TRANSPORTER"/>
    <property type="match status" value="1"/>
</dbReference>
<proteinExistence type="predicted"/>
<sequence>MASMNMHTDIKTHSLSTSVIITTGILALAVAMGIGRFAFTPLLPLMLRGGTIEGDAAHYWASANYLGYLLGALTAARLHRHTVKGLTYGLLGTALMTLALGWVDTTTLALIGAMLPFSCSMAALLLIVSSHWLCQQPSAST</sequence>
<feature type="transmembrane region" description="Helical" evidence="1">
    <location>
        <begin position="85"/>
        <end position="103"/>
    </location>
</feature>
<dbReference type="SUPFAM" id="SSF103473">
    <property type="entry name" value="MFS general substrate transporter"/>
    <property type="match status" value="1"/>
</dbReference>
<dbReference type="Pfam" id="PF06779">
    <property type="entry name" value="MFS_4"/>
    <property type="match status" value="1"/>
</dbReference>
<feature type="transmembrane region" description="Helical" evidence="1">
    <location>
        <begin position="109"/>
        <end position="128"/>
    </location>
</feature>
<keyword evidence="1" id="KW-1133">Transmembrane helix</keyword>
<feature type="transmembrane region" description="Helical" evidence="1">
    <location>
        <begin position="20"/>
        <end position="39"/>
    </location>
</feature>
<dbReference type="EMBL" id="BAAAET010000001">
    <property type="protein sequence ID" value="GAA0685163.1"/>
    <property type="molecule type" value="Genomic_DNA"/>
</dbReference>
<gene>
    <name evidence="2" type="ORF">GCM10009104_08380</name>
</gene>
<comment type="caution">
    <text evidence="2">The sequence shown here is derived from an EMBL/GenBank/DDBJ whole genome shotgun (WGS) entry which is preliminary data.</text>
</comment>
<dbReference type="InterPro" id="IPR036259">
    <property type="entry name" value="MFS_trans_sf"/>
</dbReference>
<name>A0ABN1I376_9GAMM</name>
<protein>
    <recommendedName>
        <fullName evidence="4">MFS transporter</fullName>
    </recommendedName>
</protein>